<evidence type="ECO:0000256" key="17">
    <source>
        <dbReference type="PROSITE-ProRule" id="PRU00409"/>
    </source>
</evidence>
<dbReference type="PROSITE" id="PS00844">
    <property type="entry name" value="DALA_DALA_LIGASE_2"/>
    <property type="match status" value="1"/>
</dbReference>
<dbReference type="InterPro" id="IPR011127">
    <property type="entry name" value="Dala_Dala_lig_N"/>
</dbReference>
<keyword evidence="20" id="KW-1185">Reference proteome</keyword>
<comment type="catalytic activity">
    <reaction evidence="13 14">
        <text>2 D-alanine + ATP = D-alanyl-D-alanine + ADP + phosphate + H(+)</text>
        <dbReference type="Rhea" id="RHEA:11224"/>
        <dbReference type="ChEBI" id="CHEBI:15378"/>
        <dbReference type="ChEBI" id="CHEBI:30616"/>
        <dbReference type="ChEBI" id="CHEBI:43474"/>
        <dbReference type="ChEBI" id="CHEBI:57416"/>
        <dbReference type="ChEBI" id="CHEBI:57822"/>
        <dbReference type="ChEBI" id="CHEBI:456216"/>
        <dbReference type="EC" id="6.3.2.4"/>
    </reaction>
</comment>
<dbReference type="SUPFAM" id="SSF56059">
    <property type="entry name" value="Glutathione synthetase ATP-binding domain-like"/>
    <property type="match status" value="1"/>
</dbReference>
<dbReference type="InterPro" id="IPR011761">
    <property type="entry name" value="ATP-grasp"/>
</dbReference>
<comment type="subcellular location">
    <subcellularLocation>
        <location evidence="3 14">Cytoplasm</location>
    </subcellularLocation>
</comment>
<dbReference type="Gene3D" id="3.40.50.20">
    <property type="match status" value="1"/>
</dbReference>
<accession>A0A1X6Z8V0</accession>
<dbReference type="GO" id="GO:0008716">
    <property type="term" value="F:D-alanine-D-alanine ligase activity"/>
    <property type="evidence" value="ECO:0007669"/>
    <property type="project" value="UniProtKB-UniRule"/>
</dbReference>
<dbReference type="AlphaFoldDB" id="A0A1X6Z8V0"/>
<dbReference type="GO" id="GO:0071555">
    <property type="term" value="P:cell wall organization"/>
    <property type="evidence" value="ECO:0007669"/>
    <property type="project" value="UniProtKB-KW"/>
</dbReference>
<dbReference type="GO" id="GO:0046872">
    <property type="term" value="F:metal ion binding"/>
    <property type="evidence" value="ECO:0007669"/>
    <property type="project" value="UniProtKB-KW"/>
</dbReference>
<name>A0A1X6Z8V0_9RHOB</name>
<comment type="function">
    <text evidence="2 14">Cell wall formation.</text>
</comment>
<evidence type="ECO:0000256" key="10">
    <source>
        <dbReference type="ARBA" id="ARBA00022960"/>
    </source>
</evidence>
<feature type="active site" evidence="15">
    <location>
        <position position="7"/>
    </location>
</feature>
<evidence type="ECO:0000256" key="15">
    <source>
        <dbReference type="PIRSR" id="PIRSR039102-1"/>
    </source>
</evidence>
<feature type="binding site" evidence="16">
    <location>
        <position position="253"/>
    </location>
    <ligand>
        <name>Mg(2+)</name>
        <dbReference type="ChEBI" id="CHEBI:18420"/>
        <label>1</label>
    </ligand>
</feature>
<organism evidence="19 20">
    <name type="scientific">Roseovarius halotolerans</name>
    <dbReference type="NCBI Taxonomy" id="505353"/>
    <lineage>
        <taxon>Bacteria</taxon>
        <taxon>Pseudomonadati</taxon>
        <taxon>Pseudomonadota</taxon>
        <taxon>Alphaproteobacteria</taxon>
        <taxon>Rhodobacterales</taxon>
        <taxon>Roseobacteraceae</taxon>
        <taxon>Roseovarius</taxon>
    </lineage>
</organism>
<dbReference type="InterPro" id="IPR016185">
    <property type="entry name" value="PreATP-grasp_dom_sf"/>
</dbReference>
<comment type="similarity">
    <text evidence="4 14">Belongs to the D-alanine--D-alanine ligase family.</text>
</comment>
<evidence type="ECO:0000256" key="16">
    <source>
        <dbReference type="PIRSR" id="PIRSR039102-3"/>
    </source>
</evidence>
<keyword evidence="11 14" id="KW-0573">Peptidoglycan synthesis</keyword>
<dbReference type="SUPFAM" id="SSF52440">
    <property type="entry name" value="PreATP-grasp domain"/>
    <property type="match status" value="1"/>
</dbReference>
<evidence type="ECO:0000256" key="14">
    <source>
        <dbReference type="HAMAP-Rule" id="MF_00047"/>
    </source>
</evidence>
<feature type="binding site" evidence="16">
    <location>
        <position position="255"/>
    </location>
    <ligand>
        <name>Mg(2+)</name>
        <dbReference type="ChEBI" id="CHEBI:18420"/>
        <label>2</label>
    </ligand>
</feature>
<evidence type="ECO:0000313" key="19">
    <source>
        <dbReference type="EMBL" id="SLN44656.1"/>
    </source>
</evidence>
<keyword evidence="16" id="KW-0464">Manganese</keyword>
<keyword evidence="8 17" id="KW-0547">Nucleotide-binding</keyword>
<evidence type="ECO:0000313" key="20">
    <source>
        <dbReference type="Proteomes" id="UP000193207"/>
    </source>
</evidence>
<dbReference type="NCBIfam" id="TIGR01205">
    <property type="entry name" value="D_ala_D_alaTIGR"/>
    <property type="match status" value="1"/>
</dbReference>
<evidence type="ECO:0000256" key="5">
    <source>
        <dbReference type="ARBA" id="ARBA00012216"/>
    </source>
</evidence>
<dbReference type="GO" id="GO:0008360">
    <property type="term" value="P:regulation of cell shape"/>
    <property type="evidence" value="ECO:0007669"/>
    <property type="project" value="UniProtKB-KW"/>
</dbReference>
<evidence type="ECO:0000256" key="4">
    <source>
        <dbReference type="ARBA" id="ARBA00010871"/>
    </source>
</evidence>
<comment type="cofactor">
    <cofactor evidence="16">
        <name>Mg(2+)</name>
        <dbReference type="ChEBI" id="CHEBI:18420"/>
    </cofactor>
    <cofactor evidence="16">
        <name>Mn(2+)</name>
        <dbReference type="ChEBI" id="CHEBI:29035"/>
    </cofactor>
    <text evidence="16">Binds 2 magnesium or manganese ions per subunit.</text>
</comment>
<keyword evidence="16" id="KW-0479">Metal-binding</keyword>
<sequence length="292" mass="31373">MGGPSAEREVSLSSGRECAAALREAGYTVVEVDAGPDLCQRLTEIAPDTVFNALHGRWGEDGCVQGLLEWMGLPYTHSGVLASALAMDKQKSKAAYMAEGLPVVESHLAARDDVCGAHVMDPPYVVKPNNEGSSVGVYLVNEAANAPPALSADMPEIVMVEAFVPGRELTVTVMGDRALTVTDILTDGWYDYDAKYKAGGSRHVVPAEIPAEISEACLDYALRAHEVLGCRGLSRTDFRWDEARGLEGLVLLETNTQPGMTPTSLSPEQAQVMGISFPELCRWMVEDASCNR</sequence>
<keyword evidence="7 14" id="KW-0436">Ligase</keyword>
<evidence type="ECO:0000256" key="11">
    <source>
        <dbReference type="ARBA" id="ARBA00022984"/>
    </source>
</evidence>
<dbReference type="PROSITE" id="PS00843">
    <property type="entry name" value="DALA_DALA_LIGASE_1"/>
    <property type="match status" value="1"/>
</dbReference>
<dbReference type="PANTHER" id="PTHR23132:SF23">
    <property type="entry name" value="D-ALANINE--D-ALANINE LIGASE B"/>
    <property type="match status" value="1"/>
</dbReference>
<dbReference type="RefSeq" id="WP_176236603.1">
    <property type="nucleotide sequence ID" value="NZ_FWFU01000003.1"/>
</dbReference>
<evidence type="ECO:0000256" key="9">
    <source>
        <dbReference type="ARBA" id="ARBA00022840"/>
    </source>
</evidence>
<comment type="pathway">
    <text evidence="14">Cell wall biogenesis; peptidoglycan biosynthesis.</text>
</comment>
<dbReference type="InterPro" id="IPR013815">
    <property type="entry name" value="ATP_grasp_subdomain_1"/>
</dbReference>
<evidence type="ECO:0000259" key="18">
    <source>
        <dbReference type="PROSITE" id="PS50975"/>
    </source>
</evidence>
<evidence type="ECO:0000256" key="2">
    <source>
        <dbReference type="ARBA" id="ARBA00003921"/>
    </source>
</evidence>
<dbReference type="EC" id="6.3.2.4" evidence="5 14"/>
<dbReference type="Proteomes" id="UP000193207">
    <property type="component" value="Unassembled WGS sequence"/>
</dbReference>
<evidence type="ECO:0000256" key="12">
    <source>
        <dbReference type="ARBA" id="ARBA00023316"/>
    </source>
</evidence>
<dbReference type="NCBIfam" id="NF002378">
    <property type="entry name" value="PRK01372.1"/>
    <property type="match status" value="1"/>
</dbReference>
<dbReference type="GO" id="GO:0005524">
    <property type="term" value="F:ATP binding"/>
    <property type="evidence" value="ECO:0007669"/>
    <property type="project" value="UniProtKB-UniRule"/>
</dbReference>
<feature type="domain" description="ATP-grasp" evidence="18">
    <location>
        <begin position="93"/>
        <end position="286"/>
    </location>
</feature>
<keyword evidence="12 14" id="KW-0961">Cell wall biogenesis/degradation</keyword>
<dbReference type="UniPathway" id="UPA00219"/>
<keyword evidence="16" id="KW-0460">Magnesium</keyword>
<evidence type="ECO:0000256" key="8">
    <source>
        <dbReference type="ARBA" id="ARBA00022741"/>
    </source>
</evidence>
<comment type="cofactor">
    <cofactor evidence="1">
        <name>Mn(2+)</name>
        <dbReference type="ChEBI" id="CHEBI:29035"/>
    </cofactor>
</comment>
<dbReference type="EMBL" id="FWFU01000003">
    <property type="protein sequence ID" value="SLN44656.1"/>
    <property type="molecule type" value="Genomic_DNA"/>
</dbReference>
<proteinExistence type="inferred from homology"/>
<evidence type="ECO:0000256" key="1">
    <source>
        <dbReference type="ARBA" id="ARBA00001936"/>
    </source>
</evidence>
<feature type="active site" evidence="15">
    <location>
        <position position="264"/>
    </location>
</feature>
<feature type="active site" evidence="15">
    <location>
        <position position="133"/>
    </location>
</feature>
<dbReference type="PIRSF" id="PIRSF039102">
    <property type="entry name" value="Ddl/VanB"/>
    <property type="match status" value="1"/>
</dbReference>
<dbReference type="HAMAP" id="MF_00047">
    <property type="entry name" value="Dala_Dala_lig"/>
    <property type="match status" value="1"/>
</dbReference>
<evidence type="ECO:0000256" key="13">
    <source>
        <dbReference type="ARBA" id="ARBA00047614"/>
    </source>
</evidence>
<dbReference type="Pfam" id="PF01820">
    <property type="entry name" value="Dala_Dala_lig_N"/>
    <property type="match status" value="1"/>
</dbReference>
<dbReference type="InterPro" id="IPR011095">
    <property type="entry name" value="Dala_Dala_lig_C"/>
</dbReference>
<dbReference type="PANTHER" id="PTHR23132">
    <property type="entry name" value="D-ALANINE--D-ALANINE LIGASE"/>
    <property type="match status" value="1"/>
</dbReference>
<protein>
    <recommendedName>
        <fullName evidence="5 14">D-alanine--D-alanine ligase</fullName>
        <ecNumber evidence="5 14">6.3.2.4</ecNumber>
    </recommendedName>
    <alternativeName>
        <fullName evidence="14">D-Ala-D-Ala ligase</fullName>
    </alternativeName>
    <alternativeName>
        <fullName evidence="14">D-alanylalanine synthetase</fullName>
    </alternativeName>
</protein>
<evidence type="ECO:0000256" key="7">
    <source>
        <dbReference type="ARBA" id="ARBA00022598"/>
    </source>
</evidence>
<gene>
    <name evidence="19" type="primary">ddlB</name>
    <name evidence="14" type="synonym">ddl</name>
    <name evidence="19" type="ORF">ROH8110_02350</name>
</gene>
<dbReference type="InterPro" id="IPR005905">
    <property type="entry name" value="D_ala_D_ala"/>
</dbReference>
<dbReference type="PROSITE" id="PS50975">
    <property type="entry name" value="ATP_GRASP"/>
    <property type="match status" value="1"/>
</dbReference>
<dbReference type="GO" id="GO:0009252">
    <property type="term" value="P:peptidoglycan biosynthetic process"/>
    <property type="evidence" value="ECO:0007669"/>
    <property type="project" value="UniProtKB-UniRule"/>
</dbReference>
<dbReference type="Gene3D" id="3.30.470.20">
    <property type="entry name" value="ATP-grasp fold, B domain"/>
    <property type="match status" value="1"/>
</dbReference>
<keyword evidence="10 14" id="KW-0133">Cell shape</keyword>
<keyword evidence="6 14" id="KW-0963">Cytoplasm</keyword>
<feature type="binding site" evidence="16">
    <location>
        <position position="253"/>
    </location>
    <ligand>
        <name>Mg(2+)</name>
        <dbReference type="ChEBI" id="CHEBI:18420"/>
        <label>2</label>
    </ligand>
</feature>
<evidence type="ECO:0000256" key="6">
    <source>
        <dbReference type="ARBA" id="ARBA00022490"/>
    </source>
</evidence>
<dbReference type="Gene3D" id="3.30.1490.20">
    <property type="entry name" value="ATP-grasp fold, A domain"/>
    <property type="match status" value="1"/>
</dbReference>
<reference evidence="19 20" key="1">
    <citation type="submission" date="2017-03" db="EMBL/GenBank/DDBJ databases">
        <authorList>
            <person name="Afonso C.L."/>
            <person name="Miller P.J."/>
            <person name="Scott M.A."/>
            <person name="Spackman E."/>
            <person name="Goraichik I."/>
            <person name="Dimitrov K.M."/>
            <person name="Suarez D.L."/>
            <person name="Swayne D.E."/>
        </authorList>
    </citation>
    <scope>NUCLEOTIDE SEQUENCE [LARGE SCALE GENOMIC DNA]</scope>
    <source>
        <strain evidence="19 20">CECT 8110</strain>
    </source>
</reference>
<dbReference type="Pfam" id="PF07478">
    <property type="entry name" value="Dala_Dala_lig_C"/>
    <property type="match status" value="1"/>
</dbReference>
<dbReference type="InterPro" id="IPR000291">
    <property type="entry name" value="D-Ala_lig_Van_CS"/>
</dbReference>
<dbReference type="GO" id="GO:0005737">
    <property type="term" value="C:cytoplasm"/>
    <property type="evidence" value="ECO:0007669"/>
    <property type="project" value="UniProtKB-SubCell"/>
</dbReference>
<feature type="binding site" evidence="16">
    <location>
        <position position="237"/>
    </location>
    <ligand>
        <name>Mg(2+)</name>
        <dbReference type="ChEBI" id="CHEBI:18420"/>
        <label>1</label>
    </ligand>
</feature>
<keyword evidence="9 17" id="KW-0067">ATP-binding</keyword>
<evidence type="ECO:0000256" key="3">
    <source>
        <dbReference type="ARBA" id="ARBA00004496"/>
    </source>
</evidence>